<evidence type="ECO:0000313" key="2">
    <source>
        <dbReference type="Proteomes" id="UP000267096"/>
    </source>
</evidence>
<dbReference type="AlphaFoldDB" id="A0A0M3KE13"/>
<gene>
    <name evidence="1" type="ORF">ASIM_LOCUS18609</name>
</gene>
<dbReference type="WBParaSite" id="ASIM_0001921801-mRNA-1">
    <property type="protein sequence ID" value="ASIM_0001921801-mRNA-1"/>
    <property type="gene ID" value="ASIM_0001921801"/>
</dbReference>
<evidence type="ECO:0000313" key="3">
    <source>
        <dbReference type="WBParaSite" id="ASIM_0001921801-mRNA-1"/>
    </source>
</evidence>
<dbReference type="EMBL" id="UYRR01035780">
    <property type="protein sequence ID" value="VDK65508.1"/>
    <property type="molecule type" value="Genomic_DNA"/>
</dbReference>
<reference evidence="1 2" key="2">
    <citation type="submission" date="2018-11" db="EMBL/GenBank/DDBJ databases">
        <authorList>
            <consortium name="Pathogen Informatics"/>
        </authorList>
    </citation>
    <scope>NUCLEOTIDE SEQUENCE [LARGE SCALE GENOMIC DNA]</scope>
</reference>
<reference evidence="3" key="1">
    <citation type="submission" date="2017-02" db="UniProtKB">
        <authorList>
            <consortium name="WormBaseParasite"/>
        </authorList>
    </citation>
    <scope>IDENTIFICATION</scope>
</reference>
<dbReference type="Proteomes" id="UP000267096">
    <property type="component" value="Unassembled WGS sequence"/>
</dbReference>
<keyword evidence="2" id="KW-1185">Reference proteome</keyword>
<name>A0A0M3KE13_ANISI</name>
<protein>
    <submittedName>
        <fullName evidence="1 3">Uncharacterized protein</fullName>
    </submittedName>
</protein>
<sequence>MLRAEGEEVGSKGMDETVDDRLVIGMQATEPDQRIDKKVIEFKTCTNAIVDRGGSDMYSFTTISIWNQHMQCST</sequence>
<proteinExistence type="predicted"/>
<evidence type="ECO:0000313" key="1">
    <source>
        <dbReference type="EMBL" id="VDK65508.1"/>
    </source>
</evidence>
<accession>A0A0M3KE13</accession>
<organism evidence="3">
    <name type="scientific">Anisakis simplex</name>
    <name type="common">Herring worm</name>
    <dbReference type="NCBI Taxonomy" id="6269"/>
    <lineage>
        <taxon>Eukaryota</taxon>
        <taxon>Metazoa</taxon>
        <taxon>Ecdysozoa</taxon>
        <taxon>Nematoda</taxon>
        <taxon>Chromadorea</taxon>
        <taxon>Rhabditida</taxon>
        <taxon>Spirurina</taxon>
        <taxon>Ascaridomorpha</taxon>
        <taxon>Ascaridoidea</taxon>
        <taxon>Anisakidae</taxon>
        <taxon>Anisakis</taxon>
        <taxon>Anisakis simplex complex</taxon>
    </lineage>
</organism>